<evidence type="ECO:0000313" key="2">
    <source>
        <dbReference type="EMBL" id="RXW13341.1"/>
    </source>
</evidence>
<dbReference type="OrthoDB" id="10551589at2759"/>
<dbReference type="EMBL" id="SDEE01000945">
    <property type="protein sequence ID" value="RXW13341.1"/>
    <property type="molecule type" value="Genomic_DNA"/>
</dbReference>
<dbReference type="Proteomes" id="UP000290288">
    <property type="component" value="Unassembled WGS sequence"/>
</dbReference>
<feature type="compositionally biased region" description="Low complexity" evidence="1">
    <location>
        <begin position="70"/>
        <end position="93"/>
    </location>
</feature>
<protein>
    <submittedName>
        <fullName evidence="2">Uncharacterized protein</fullName>
    </submittedName>
</protein>
<proteinExistence type="predicted"/>
<gene>
    <name evidence="2" type="ORF">EST38_g12513</name>
</gene>
<sequence>MPPKKTTPPLDPEAVHLNFASQEAMLLKVINAEAKNEIAKPVLSLATELKNESKARRAQAATSGTVIKISDSSSSDSSSGGAPSTTDNSVVNVDVTMLEPTLAKGRGKGRAAIRASAPPSIPTTRKMDYVSIPGMDTGSPAFLRSMVLNSKRARAERDLPPINTVDDRAISNKFISLVLAKTHGAITNFTECAQEEDLLRRAISETRLEMVSVIHKLHIFANYWEILNKEYAALKASLATFCTEKVPKAPEVIPLDPAIEL</sequence>
<evidence type="ECO:0000313" key="3">
    <source>
        <dbReference type="Proteomes" id="UP000290288"/>
    </source>
</evidence>
<dbReference type="AlphaFoldDB" id="A0A4Q2D4G4"/>
<organism evidence="2 3">
    <name type="scientific">Candolleomyces aberdarensis</name>
    <dbReference type="NCBI Taxonomy" id="2316362"/>
    <lineage>
        <taxon>Eukaryota</taxon>
        <taxon>Fungi</taxon>
        <taxon>Dikarya</taxon>
        <taxon>Basidiomycota</taxon>
        <taxon>Agaricomycotina</taxon>
        <taxon>Agaricomycetes</taxon>
        <taxon>Agaricomycetidae</taxon>
        <taxon>Agaricales</taxon>
        <taxon>Agaricineae</taxon>
        <taxon>Psathyrellaceae</taxon>
        <taxon>Candolleomyces</taxon>
    </lineage>
</organism>
<keyword evidence="3" id="KW-1185">Reference proteome</keyword>
<accession>A0A4Q2D4G4</accession>
<reference evidence="2 3" key="1">
    <citation type="submission" date="2019-01" db="EMBL/GenBank/DDBJ databases">
        <title>Draft genome sequence of Psathyrella aberdarensis IHI B618.</title>
        <authorList>
            <person name="Buettner E."/>
            <person name="Kellner H."/>
        </authorList>
    </citation>
    <scope>NUCLEOTIDE SEQUENCE [LARGE SCALE GENOMIC DNA]</scope>
    <source>
        <strain evidence="2 3">IHI B618</strain>
    </source>
</reference>
<comment type="caution">
    <text evidence="2">The sequence shown here is derived from an EMBL/GenBank/DDBJ whole genome shotgun (WGS) entry which is preliminary data.</text>
</comment>
<feature type="region of interest" description="Disordered" evidence="1">
    <location>
        <begin position="52"/>
        <end position="93"/>
    </location>
</feature>
<name>A0A4Q2D4G4_9AGAR</name>
<evidence type="ECO:0000256" key="1">
    <source>
        <dbReference type="SAM" id="MobiDB-lite"/>
    </source>
</evidence>